<dbReference type="RefSeq" id="WP_082646950.1">
    <property type="nucleotide sequence ID" value="NZ_BBWQ01000018.1"/>
</dbReference>
<dbReference type="InterPro" id="IPR020556">
    <property type="entry name" value="Amidase_CS"/>
</dbReference>
<dbReference type="Gene3D" id="3.90.1300.10">
    <property type="entry name" value="Amidase signature (AS) domain"/>
    <property type="match status" value="1"/>
</dbReference>
<dbReference type="PANTHER" id="PTHR11895">
    <property type="entry name" value="TRANSAMIDASE"/>
    <property type="match status" value="1"/>
</dbReference>
<accession>A0A0P0YXK4</accession>
<dbReference type="SUPFAM" id="SSF75304">
    <property type="entry name" value="Amidase signature (AS) enzymes"/>
    <property type="match status" value="1"/>
</dbReference>
<dbReference type="PANTHER" id="PTHR11895:SF76">
    <property type="entry name" value="INDOLEACETAMIDE HYDROLASE"/>
    <property type="match status" value="1"/>
</dbReference>
<dbReference type="InterPro" id="IPR036928">
    <property type="entry name" value="AS_sf"/>
</dbReference>
<dbReference type="GO" id="GO:0003824">
    <property type="term" value="F:catalytic activity"/>
    <property type="evidence" value="ECO:0007669"/>
    <property type="project" value="InterPro"/>
</dbReference>
<sequence length="497" mass="52880">MNEAVLPHGAGALASPFNADGGLLPPSAIEPPCTVTALGARALAEAIRQRQLSVRAVATAFLDRIERVNPALNAIVALRDRADVLKEADAADAALSRGEPTGPLHGVPIAIKDLVPTQGLTTTFGSSLYTDFVPDADGLSAARIRAAGALIIGKTNTPEFGLGSHTYNTVYGTTLNAYDQSLSAGGSSGGAAVALAARLLPVADGSDMGGSLRNPAAWNNVYGLRPTIGRVPQPAQDDLFSVPLATDGPMARSAGDLALLLDVMSGPDVRAPFGLPKPDTPFSSIAPLDRPLRMMWMGDLNGHLPFEPGLMPAARQAARGLEEAGHHLRDGVPDFDFESLWQAFVVLRQHTIATRYAELLPHPRATQMKPEMRWEIEEGLALDLTRLRKALRTRSAWYRTLMGLFEETDILLLPSTAVWPFPAERTWPDRIGEHAMDSYHRWMEIVAGPTLAGLPVLALPAGFSNGLPLGIQAIGRPGSEALLLSLAKSVEDAAQTR</sequence>
<dbReference type="NCBIfam" id="NF005686">
    <property type="entry name" value="PRK07486.1"/>
    <property type="match status" value="1"/>
</dbReference>
<proteinExistence type="predicted"/>
<comment type="function">
    <text evidence="1">Hydrolyzes indole-3-acetamide (IAM) into indole-3-acetic acid (IAA).</text>
</comment>
<evidence type="ECO:0000256" key="1">
    <source>
        <dbReference type="ARBA" id="ARBA00003871"/>
    </source>
</evidence>
<evidence type="ECO:0000256" key="2">
    <source>
        <dbReference type="ARBA" id="ARBA00021874"/>
    </source>
</evidence>
<dbReference type="InterPro" id="IPR023631">
    <property type="entry name" value="Amidase_dom"/>
</dbReference>
<dbReference type="Pfam" id="PF01425">
    <property type="entry name" value="Amidase"/>
    <property type="match status" value="1"/>
</dbReference>
<name>A0A0P0YXK4_9HYPH</name>
<protein>
    <recommendedName>
        <fullName evidence="2">Indoleacetamide hydrolase</fullName>
    </recommendedName>
</protein>
<organism evidence="4">
    <name type="scientific">Aureimonas altamirensis</name>
    <dbReference type="NCBI Taxonomy" id="370622"/>
    <lineage>
        <taxon>Bacteria</taxon>
        <taxon>Pseudomonadati</taxon>
        <taxon>Pseudomonadota</taxon>
        <taxon>Alphaproteobacteria</taxon>
        <taxon>Hyphomicrobiales</taxon>
        <taxon>Aurantimonadaceae</taxon>
        <taxon>Aureimonas</taxon>
    </lineage>
</organism>
<reference evidence="4" key="1">
    <citation type="journal article" date="2015" name="Proc. Natl. Acad. Sci. U.S.A.">
        <title>Bacterial clade with the ribosomal RNA operon on a small plasmid rather than the chromosome.</title>
        <authorList>
            <person name="Anda M."/>
            <person name="Ohtsubo Y."/>
            <person name="Okubo T."/>
            <person name="Sugawara M."/>
            <person name="Nagata Y."/>
            <person name="Tsuda M."/>
            <person name="Minamisawa K."/>
            <person name="Mitsui H."/>
        </authorList>
    </citation>
    <scope>NUCLEOTIDE SEQUENCE</scope>
    <source>
        <strain evidence="4">DSM 21988</strain>
    </source>
</reference>
<feature type="domain" description="Amidase" evidence="3">
    <location>
        <begin position="57"/>
        <end position="484"/>
    </location>
</feature>
<evidence type="ECO:0000259" key="3">
    <source>
        <dbReference type="Pfam" id="PF01425"/>
    </source>
</evidence>
<dbReference type="AlphaFoldDB" id="A0A0P0YXK4"/>
<dbReference type="PROSITE" id="PS00571">
    <property type="entry name" value="AMIDASES"/>
    <property type="match status" value="1"/>
</dbReference>
<evidence type="ECO:0000313" key="4">
    <source>
        <dbReference type="EMBL" id="BAT26200.1"/>
    </source>
</evidence>
<dbReference type="EMBL" id="LC066371">
    <property type="protein sequence ID" value="BAT26200.1"/>
    <property type="molecule type" value="Genomic_DNA"/>
</dbReference>
<dbReference type="InterPro" id="IPR000120">
    <property type="entry name" value="Amidase"/>
</dbReference>